<protein>
    <submittedName>
        <fullName evidence="2">Uncharacterized protein</fullName>
    </submittedName>
</protein>
<keyword evidence="3" id="KW-1185">Reference proteome</keyword>
<evidence type="ECO:0000313" key="2">
    <source>
        <dbReference type="EMBL" id="RIA90164.1"/>
    </source>
</evidence>
<dbReference type="AlphaFoldDB" id="A0A397T546"/>
<comment type="caution">
    <text evidence="2">The sequence shown here is derived from an EMBL/GenBank/DDBJ whole genome shotgun (WGS) entry which is preliminary data.</text>
</comment>
<dbReference type="Proteomes" id="UP000265703">
    <property type="component" value="Unassembled WGS sequence"/>
</dbReference>
<feature type="compositionally biased region" description="Basic and acidic residues" evidence="1">
    <location>
        <begin position="7"/>
        <end position="30"/>
    </location>
</feature>
<dbReference type="EMBL" id="QKYT01000189">
    <property type="protein sequence ID" value="RIA90164.1"/>
    <property type="molecule type" value="Genomic_DNA"/>
</dbReference>
<feature type="region of interest" description="Disordered" evidence="1">
    <location>
        <begin position="1"/>
        <end position="34"/>
    </location>
</feature>
<reference evidence="2 3" key="1">
    <citation type="submission" date="2018-06" db="EMBL/GenBank/DDBJ databases">
        <title>Comparative genomics reveals the genomic features of Rhizophagus irregularis, R. cerebriforme, R. diaphanum and Gigaspora rosea, and their symbiotic lifestyle signature.</title>
        <authorList>
            <person name="Morin E."/>
            <person name="San Clemente H."/>
            <person name="Chen E.C.H."/>
            <person name="De La Providencia I."/>
            <person name="Hainaut M."/>
            <person name="Kuo A."/>
            <person name="Kohler A."/>
            <person name="Murat C."/>
            <person name="Tang N."/>
            <person name="Roy S."/>
            <person name="Loubradou J."/>
            <person name="Henrissat B."/>
            <person name="Grigoriev I.V."/>
            <person name="Corradi N."/>
            <person name="Roux C."/>
            <person name="Martin F.M."/>
        </authorList>
    </citation>
    <scope>NUCLEOTIDE SEQUENCE [LARGE SCALE GENOMIC DNA]</scope>
    <source>
        <strain evidence="2 3">DAOM 227022</strain>
    </source>
</reference>
<proteinExistence type="predicted"/>
<dbReference type="OrthoDB" id="2415147at2759"/>
<sequence>MDAFLDEECKKKASNEIRQRNREKKPRDQDLPGTSALGIDIQKTVYNQSHVTSEVEVLERLPYLSLIYSMDYSDNFGFNSSVPCPICNKDHKSENIKNGIGGRWGYGR</sequence>
<organism evidence="2 3">
    <name type="scientific">Glomus cerebriforme</name>
    <dbReference type="NCBI Taxonomy" id="658196"/>
    <lineage>
        <taxon>Eukaryota</taxon>
        <taxon>Fungi</taxon>
        <taxon>Fungi incertae sedis</taxon>
        <taxon>Mucoromycota</taxon>
        <taxon>Glomeromycotina</taxon>
        <taxon>Glomeromycetes</taxon>
        <taxon>Glomerales</taxon>
        <taxon>Glomeraceae</taxon>
        <taxon>Glomus</taxon>
    </lineage>
</organism>
<gene>
    <name evidence="2" type="ORF">C1645_823727</name>
</gene>
<evidence type="ECO:0000313" key="3">
    <source>
        <dbReference type="Proteomes" id="UP000265703"/>
    </source>
</evidence>
<accession>A0A397T546</accession>
<name>A0A397T546_9GLOM</name>
<evidence type="ECO:0000256" key="1">
    <source>
        <dbReference type="SAM" id="MobiDB-lite"/>
    </source>
</evidence>